<evidence type="ECO:0000313" key="6">
    <source>
        <dbReference type="Proteomes" id="UP000199675"/>
    </source>
</evidence>
<dbReference type="Pfam" id="PF00106">
    <property type="entry name" value="adh_short"/>
    <property type="match status" value="1"/>
</dbReference>
<evidence type="ECO:0000313" key="5">
    <source>
        <dbReference type="EMBL" id="SDX21920.1"/>
    </source>
</evidence>
<evidence type="ECO:0000256" key="1">
    <source>
        <dbReference type="ARBA" id="ARBA00006484"/>
    </source>
</evidence>
<dbReference type="Gene3D" id="3.40.50.720">
    <property type="entry name" value="NAD(P)-binding Rossmann-like Domain"/>
    <property type="match status" value="1"/>
</dbReference>
<comment type="similarity">
    <text evidence="1 3">Belongs to the short-chain dehydrogenases/reductases (SDR) family.</text>
</comment>
<dbReference type="PANTHER" id="PTHR44196">
    <property type="entry name" value="DEHYDROGENASE/REDUCTASE SDR FAMILY MEMBER 7B"/>
    <property type="match status" value="1"/>
</dbReference>
<dbReference type="STRING" id="488533.SAMN04487960_107106"/>
<dbReference type="Proteomes" id="UP000199675">
    <property type="component" value="Unassembled WGS sequence"/>
</dbReference>
<dbReference type="GO" id="GO:0016491">
    <property type="term" value="F:oxidoreductase activity"/>
    <property type="evidence" value="ECO:0007669"/>
    <property type="project" value="UniProtKB-KW"/>
</dbReference>
<evidence type="ECO:0000256" key="2">
    <source>
        <dbReference type="ARBA" id="ARBA00023002"/>
    </source>
</evidence>
<dbReference type="SMART" id="SM00822">
    <property type="entry name" value="PKS_KR"/>
    <property type="match status" value="1"/>
</dbReference>
<sequence>MNPQHILITGAAGAIGSMLAAQFRNHHPSAKLTLVDMNESSLADIANRYGGHPERCDLTDIEALPRWWHSLTERQGPVDVLINCAGIMDIMTITGTGWERGQRSLDINLIAPMRLMDLALPDMLAKRQGCVINIASMAGRVPIRGCSYYGGAKAGIGMASEIARLDLKKQGINVITVYPGPIFSGLENHARSQVKQGPISRLIPTGKPDVLAQRIYQTFRKGGARVIYPDIYHLAKQLANLELTTHVMDRFSPQPNR</sequence>
<organism evidence="5 6">
    <name type="scientific">Marinobacter mobilis</name>
    <dbReference type="NCBI Taxonomy" id="488533"/>
    <lineage>
        <taxon>Bacteria</taxon>
        <taxon>Pseudomonadati</taxon>
        <taxon>Pseudomonadota</taxon>
        <taxon>Gammaproteobacteria</taxon>
        <taxon>Pseudomonadales</taxon>
        <taxon>Marinobacteraceae</taxon>
        <taxon>Marinobacter</taxon>
    </lineage>
</organism>
<dbReference type="PANTHER" id="PTHR44196:SF1">
    <property type="entry name" value="DEHYDROGENASE_REDUCTASE SDR FAMILY MEMBER 7B"/>
    <property type="match status" value="1"/>
</dbReference>
<keyword evidence="6" id="KW-1185">Reference proteome</keyword>
<dbReference type="RefSeq" id="WP_091814422.1">
    <property type="nucleotide sequence ID" value="NZ_FNNE01000007.1"/>
</dbReference>
<evidence type="ECO:0000259" key="4">
    <source>
        <dbReference type="SMART" id="SM00822"/>
    </source>
</evidence>
<reference evidence="5 6" key="1">
    <citation type="submission" date="2016-10" db="EMBL/GenBank/DDBJ databases">
        <authorList>
            <person name="de Groot N.N."/>
        </authorList>
    </citation>
    <scope>NUCLEOTIDE SEQUENCE [LARGE SCALE GENOMIC DNA]</scope>
    <source>
        <strain evidence="5 6">CGMCC 1.7059</strain>
    </source>
</reference>
<keyword evidence="2" id="KW-0560">Oxidoreductase</keyword>
<dbReference type="AlphaFoldDB" id="A0A1H2ZWM6"/>
<evidence type="ECO:0000256" key="3">
    <source>
        <dbReference type="RuleBase" id="RU000363"/>
    </source>
</evidence>
<dbReference type="PRINTS" id="PR00081">
    <property type="entry name" value="GDHRDH"/>
</dbReference>
<accession>A0A1H2ZWM6</accession>
<dbReference type="OrthoDB" id="9808814at2"/>
<dbReference type="CDD" id="cd05233">
    <property type="entry name" value="SDR_c"/>
    <property type="match status" value="1"/>
</dbReference>
<dbReference type="GO" id="GO:0016020">
    <property type="term" value="C:membrane"/>
    <property type="evidence" value="ECO:0007669"/>
    <property type="project" value="TreeGrafter"/>
</dbReference>
<dbReference type="PRINTS" id="PR00080">
    <property type="entry name" value="SDRFAMILY"/>
</dbReference>
<dbReference type="InterPro" id="IPR002347">
    <property type="entry name" value="SDR_fam"/>
</dbReference>
<dbReference type="InterPro" id="IPR036291">
    <property type="entry name" value="NAD(P)-bd_dom_sf"/>
</dbReference>
<proteinExistence type="inferred from homology"/>
<gene>
    <name evidence="5" type="ORF">SAMN04487960_107106</name>
</gene>
<dbReference type="InterPro" id="IPR057326">
    <property type="entry name" value="KR_dom"/>
</dbReference>
<dbReference type="EMBL" id="FNNE01000007">
    <property type="protein sequence ID" value="SDX21920.1"/>
    <property type="molecule type" value="Genomic_DNA"/>
</dbReference>
<name>A0A1H2ZWM6_9GAMM</name>
<dbReference type="SUPFAM" id="SSF51735">
    <property type="entry name" value="NAD(P)-binding Rossmann-fold domains"/>
    <property type="match status" value="1"/>
</dbReference>
<protein>
    <submittedName>
        <fullName evidence="5">Short chain dehydrogenase</fullName>
    </submittedName>
</protein>
<feature type="domain" description="Ketoreductase" evidence="4">
    <location>
        <begin position="4"/>
        <end position="186"/>
    </location>
</feature>